<keyword evidence="2" id="KW-0677">Repeat</keyword>
<feature type="repeat" description="WD" evidence="3">
    <location>
        <begin position="302"/>
        <end position="343"/>
    </location>
</feature>
<dbReference type="PROSITE" id="PS50294">
    <property type="entry name" value="WD_REPEATS_REGION"/>
    <property type="match status" value="4"/>
</dbReference>
<keyword evidence="4" id="KW-0175">Coiled coil</keyword>
<dbReference type="InterPro" id="IPR019775">
    <property type="entry name" value="WD40_repeat_CS"/>
</dbReference>
<dbReference type="PANTHER" id="PTHR22847:SF637">
    <property type="entry name" value="WD REPEAT DOMAIN 5B"/>
    <property type="match status" value="1"/>
</dbReference>
<organism evidence="6 7">
    <name type="scientific">Rhizophagus clarus</name>
    <dbReference type="NCBI Taxonomy" id="94130"/>
    <lineage>
        <taxon>Eukaryota</taxon>
        <taxon>Fungi</taxon>
        <taxon>Fungi incertae sedis</taxon>
        <taxon>Mucoromycota</taxon>
        <taxon>Glomeromycotina</taxon>
        <taxon>Glomeromycetes</taxon>
        <taxon>Glomerales</taxon>
        <taxon>Glomeraceae</taxon>
        <taxon>Rhizophagus</taxon>
    </lineage>
</organism>
<dbReference type="SMART" id="SM00320">
    <property type="entry name" value="WD40"/>
    <property type="match status" value="7"/>
</dbReference>
<dbReference type="Proteomes" id="UP000615446">
    <property type="component" value="Unassembled WGS sequence"/>
</dbReference>
<feature type="repeat" description="WD" evidence="3">
    <location>
        <begin position="344"/>
        <end position="376"/>
    </location>
</feature>
<dbReference type="PANTHER" id="PTHR22847">
    <property type="entry name" value="WD40 REPEAT PROTEIN"/>
    <property type="match status" value="1"/>
</dbReference>
<reference evidence="6" key="1">
    <citation type="submission" date="2019-10" db="EMBL/GenBank/DDBJ databases">
        <title>Conservation and host-specific expression of non-tandemly repeated heterogenous ribosome RNA gene in arbuscular mycorrhizal fungi.</title>
        <authorList>
            <person name="Maeda T."/>
            <person name="Kobayashi Y."/>
            <person name="Nakagawa T."/>
            <person name="Ezawa T."/>
            <person name="Yamaguchi K."/>
            <person name="Bino T."/>
            <person name="Nishimoto Y."/>
            <person name="Shigenobu S."/>
            <person name="Kawaguchi M."/>
        </authorList>
    </citation>
    <scope>NUCLEOTIDE SEQUENCE</scope>
    <source>
        <strain evidence="6">HR1</strain>
    </source>
</reference>
<name>A0A8H3LLE3_9GLOM</name>
<dbReference type="CDD" id="cd00200">
    <property type="entry name" value="WD40"/>
    <property type="match status" value="1"/>
</dbReference>
<evidence type="ECO:0000313" key="7">
    <source>
        <dbReference type="Proteomes" id="UP000615446"/>
    </source>
</evidence>
<comment type="caution">
    <text evidence="6">The sequence shown here is derived from an EMBL/GenBank/DDBJ whole genome shotgun (WGS) entry which is preliminary data.</text>
</comment>
<dbReference type="Gene3D" id="2.130.10.10">
    <property type="entry name" value="YVTN repeat-like/Quinoprotein amine dehydrogenase"/>
    <property type="match status" value="2"/>
</dbReference>
<evidence type="ECO:0000256" key="3">
    <source>
        <dbReference type="PROSITE-ProRule" id="PRU00221"/>
    </source>
</evidence>
<dbReference type="InterPro" id="IPR015943">
    <property type="entry name" value="WD40/YVTN_repeat-like_dom_sf"/>
</dbReference>
<evidence type="ECO:0000256" key="2">
    <source>
        <dbReference type="ARBA" id="ARBA00022737"/>
    </source>
</evidence>
<dbReference type="Pfam" id="PF00400">
    <property type="entry name" value="WD40"/>
    <property type="match status" value="4"/>
</dbReference>
<dbReference type="PROSITE" id="PS50082">
    <property type="entry name" value="WD_REPEATS_2"/>
    <property type="match status" value="5"/>
</dbReference>
<dbReference type="SUPFAM" id="SSF50978">
    <property type="entry name" value="WD40 repeat-like"/>
    <property type="match status" value="1"/>
</dbReference>
<dbReference type="EMBL" id="BLAL01000167">
    <property type="protein sequence ID" value="GES87463.1"/>
    <property type="molecule type" value="Genomic_DNA"/>
</dbReference>
<feature type="repeat" description="WD" evidence="3">
    <location>
        <begin position="520"/>
        <end position="559"/>
    </location>
</feature>
<keyword evidence="1 3" id="KW-0853">WD repeat</keyword>
<protein>
    <submittedName>
        <fullName evidence="6">Mitochondrial division protein 1</fullName>
    </submittedName>
</protein>
<proteinExistence type="predicted"/>
<dbReference type="InterPro" id="IPR001680">
    <property type="entry name" value="WD40_rpt"/>
</dbReference>
<dbReference type="InterPro" id="IPR020472">
    <property type="entry name" value="WD40_PAC1"/>
</dbReference>
<dbReference type="GO" id="GO:1990234">
    <property type="term" value="C:transferase complex"/>
    <property type="evidence" value="ECO:0007669"/>
    <property type="project" value="UniProtKB-ARBA"/>
</dbReference>
<feature type="region of interest" description="Disordered" evidence="5">
    <location>
        <begin position="1"/>
        <end position="22"/>
    </location>
</feature>
<evidence type="ECO:0000256" key="4">
    <source>
        <dbReference type="SAM" id="Coils"/>
    </source>
</evidence>
<feature type="repeat" description="WD" evidence="3">
    <location>
        <begin position="497"/>
        <end position="519"/>
    </location>
</feature>
<evidence type="ECO:0000313" key="6">
    <source>
        <dbReference type="EMBL" id="GES87463.1"/>
    </source>
</evidence>
<accession>A0A8H3LLE3</accession>
<dbReference type="OrthoDB" id="496at2759"/>
<evidence type="ECO:0000256" key="5">
    <source>
        <dbReference type="SAM" id="MobiDB-lite"/>
    </source>
</evidence>
<feature type="coiled-coil region" evidence="4">
    <location>
        <begin position="211"/>
        <end position="266"/>
    </location>
</feature>
<sequence length="655" mass="73316">MSTTNNAGSLSSNKNQDSKRFSSLSDSRLNDFLPSLHLESIASTVTGTMSTTVSTTASMLFSPLTTRAVKGDTAYILSELAPQLMDQRRIQQLVNNGSARHTKEGSNKLVSLEDISTSTTTPNPDDILFNSEIPESKAPLSLFQGYKATFQEVEPPNNSKKKSKFHKRKVRGLLTEAFGPQDAMSDIASIDSDYKPLNQLIADRDRVVRENNKIQMQESRTKAEIKKIESEIAELTARKLNLETNLAKCNERQIELSSQLESLDEKIANFNPENNYNERRTRTKGKGVAKHNYEHGTCIKVLEGHDDVITCLDFDRSCETLVTASLDRTLRAWDLNNYRCLGILDGHKDVVNCLQVNGSHLVTGSRDKTIRQWDLSKLISHPESVTNLSELSFASASVHETNGLSNVGDNCWISSLEGHSKSITCLYFENNSLVSGSSDKTMKHWDMETGQCILTMDILWAMSSSKIERRQAGLLFDNYIFDGGEFIGALQFRDVGLASGTEDGAIRMWDLRTGQAHRTLLSHTGPITSLQFDDRHVVSGSIDRSIKIWDLRTGSIIDTFSYDNGITSLQFDTNKIVSCAGSNDIKIYNRTNFQHSSFEGHSQQVECVKFKDSILSSGGRDKVNIKSIIIEKNKKKTYSGFRLIQRQFREIKEIK</sequence>
<evidence type="ECO:0000256" key="1">
    <source>
        <dbReference type="ARBA" id="ARBA00022574"/>
    </source>
</evidence>
<dbReference type="PRINTS" id="PR00320">
    <property type="entry name" value="GPROTEINBRPT"/>
</dbReference>
<feature type="repeat" description="WD" evidence="3">
    <location>
        <begin position="416"/>
        <end position="455"/>
    </location>
</feature>
<dbReference type="PROSITE" id="PS00678">
    <property type="entry name" value="WD_REPEATS_1"/>
    <property type="match status" value="3"/>
</dbReference>
<gene>
    <name evidence="6" type="ORF">RCL2_001445300</name>
</gene>
<dbReference type="Gene3D" id="6.10.280.220">
    <property type="match status" value="1"/>
</dbReference>
<dbReference type="InterPro" id="IPR036322">
    <property type="entry name" value="WD40_repeat_dom_sf"/>
</dbReference>
<dbReference type="AlphaFoldDB" id="A0A8H3LLE3"/>